<protein>
    <submittedName>
        <fullName evidence="2">SH3 domain-containing protein</fullName>
    </submittedName>
</protein>
<evidence type="ECO:0000256" key="1">
    <source>
        <dbReference type="SAM" id="SignalP"/>
    </source>
</evidence>
<dbReference type="EMBL" id="CP023697">
    <property type="protein sequence ID" value="QEV10038.1"/>
    <property type="molecule type" value="Genomic_DNA"/>
</dbReference>
<accession>A0ABX6B4Q3</accession>
<dbReference type="Gene3D" id="2.30.30.40">
    <property type="entry name" value="SH3 Domains"/>
    <property type="match status" value="1"/>
</dbReference>
<evidence type="ECO:0000313" key="2">
    <source>
        <dbReference type="EMBL" id="QEV10038.1"/>
    </source>
</evidence>
<gene>
    <name evidence="2" type="ORF">CP972_03965</name>
</gene>
<evidence type="ECO:0000313" key="3">
    <source>
        <dbReference type="Proteomes" id="UP000326041"/>
    </source>
</evidence>
<reference evidence="2 3" key="1">
    <citation type="submission" date="2017-09" db="EMBL/GenBank/DDBJ databases">
        <authorList>
            <person name="Lee N."/>
            <person name="Cho B.-K."/>
        </authorList>
    </citation>
    <scope>NUCLEOTIDE SEQUENCE [LARGE SCALE GENOMIC DNA]</scope>
    <source>
        <strain evidence="2 3">ATCC 13879</strain>
    </source>
</reference>
<feature type="chain" id="PRO_5046208378" evidence="1">
    <location>
        <begin position="18"/>
        <end position="104"/>
    </location>
</feature>
<feature type="signal peptide" evidence="1">
    <location>
        <begin position="1"/>
        <end position="17"/>
    </location>
</feature>
<proteinExistence type="predicted"/>
<organism evidence="2 3">
    <name type="scientific">Streptomyces prasinus</name>
    <dbReference type="NCBI Taxonomy" id="67345"/>
    <lineage>
        <taxon>Bacteria</taxon>
        <taxon>Bacillati</taxon>
        <taxon>Actinomycetota</taxon>
        <taxon>Actinomycetes</taxon>
        <taxon>Kitasatosporales</taxon>
        <taxon>Streptomycetaceae</taxon>
        <taxon>Streptomyces</taxon>
    </lineage>
</organism>
<keyword evidence="3" id="KW-1185">Reference proteome</keyword>
<dbReference type="Proteomes" id="UP000326041">
    <property type="component" value="Chromosome"/>
</dbReference>
<keyword evidence="1" id="KW-0732">Signal</keyword>
<name>A0ABX6B4Q3_9ACTN</name>
<sequence>MLGALALPLVSATAATAAPASVPSTMPTVRACERPDPWSVGTQAVAIRSKASAESTWFDILSRGHRFTVHKISGNWHFIKDTVTGAKGWGSGSYVYRNVRMCLN</sequence>